<keyword evidence="4" id="KW-1185">Reference proteome</keyword>
<dbReference type="OrthoDB" id="25157at2759"/>
<keyword evidence="2" id="KW-0539">Nucleus</keyword>
<dbReference type="GO" id="GO:0017148">
    <property type="term" value="P:negative regulation of translation"/>
    <property type="evidence" value="ECO:0007669"/>
    <property type="project" value="TreeGrafter"/>
</dbReference>
<reference evidence="3" key="1">
    <citation type="submission" date="2022-01" db="EMBL/GenBank/DDBJ databases">
        <authorList>
            <person name="King R."/>
        </authorList>
    </citation>
    <scope>NUCLEOTIDE SEQUENCE</scope>
</reference>
<sequence length="393" mass="45157">MMAPTLTPETFSAIMRKSKSLFSRKKYEEALDVMILIQEDVENFANLSDNRRLTFYNNVGILYYYLRKPCLSSFYFNKAYQIYFLHVFRRCSSESSQRLESFYSDAIHKVIYNMGLCMLFRMKLNEAFFYLRESAQGMHRSPLVWLRLAECCIMTYKRDHEGEFSVLKNGNLLANSKVGCGLSSKIVLNSRFCRDSGYTNNPQCYHGDGPSLGFASTCLKNSYLLLPEGNSRLKQAVLAASSYVHLTIRNPVMAHKYAGILAADSCHVYKYLSKLYLAESLVLLNRIGEAIELLKTTYINDYDSLENLQEDDWFSNINTTSHYVLNYNLIVSLTLNGQFHEATELLRNFLRLKVSINEVPIHIVALALYIELATGHTDAARTIIKQQCPQMFQ</sequence>
<keyword evidence="2" id="KW-0943">RNA-mediated gene silencing</keyword>
<comment type="function">
    <text evidence="2">Component of the CCR4-NOT complex which is one of the major cellular mRNA deadenylases and is linked to various cellular processes including bulk mRNA degradation, miRNA-mediated repression, translational repression during translational initiation and general transcription regulation.</text>
</comment>
<proteinExistence type="inferred from homology"/>
<accession>A0A9P0H4T2</accession>
<comment type="similarity">
    <text evidence="1 2">Belongs to the CNOT10 family.</text>
</comment>
<dbReference type="GO" id="GO:0031047">
    <property type="term" value="P:regulatory ncRNA-mediated gene silencing"/>
    <property type="evidence" value="ECO:0007669"/>
    <property type="project" value="UniProtKB-UniRule"/>
</dbReference>
<gene>
    <name evidence="3" type="ORF">NEZAVI_LOCUS4986</name>
</gene>
<dbReference type="GO" id="GO:0005737">
    <property type="term" value="C:cytoplasm"/>
    <property type="evidence" value="ECO:0007669"/>
    <property type="project" value="UniProtKB-SubCell"/>
</dbReference>
<name>A0A9P0H4T2_NEZVI</name>
<comment type="subcellular location">
    <subcellularLocation>
        <location evidence="2">Cytoplasm</location>
    </subcellularLocation>
    <subcellularLocation>
        <location evidence="2">Nucleus</location>
    </subcellularLocation>
</comment>
<dbReference type="GO" id="GO:0006402">
    <property type="term" value="P:mRNA catabolic process"/>
    <property type="evidence" value="ECO:0007669"/>
    <property type="project" value="TreeGrafter"/>
</dbReference>
<dbReference type="Proteomes" id="UP001152798">
    <property type="component" value="Chromosome 3"/>
</dbReference>
<keyword evidence="2" id="KW-0805">Transcription regulation</keyword>
<dbReference type="PANTHER" id="PTHR12979">
    <property type="entry name" value="CCR4-NOT TRANSCRIPTION COMPLEX SUBUNIT 10"/>
    <property type="match status" value="1"/>
</dbReference>
<dbReference type="InterPro" id="IPR011990">
    <property type="entry name" value="TPR-like_helical_dom_sf"/>
</dbReference>
<evidence type="ECO:0000256" key="2">
    <source>
        <dbReference type="RuleBase" id="RU367083"/>
    </source>
</evidence>
<dbReference type="PANTHER" id="PTHR12979:SF5">
    <property type="entry name" value="CCR4-NOT TRANSCRIPTION COMPLEX SUBUNIT 10"/>
    <property type="match status" value="1"/>
</dbReference>
<evidence type="ECO:0000313" key="4">
    <source>
        <dbReference type="Proteomes" id="UP001152798"/>
    </source>
</evidence>
<keyword evidence="2" id="KW-0810">Translation regulation</keyword>
<keyword evidence="2" id="KW-0804">Transcription</keyword>
<dbReference type="SUPFAM" id="SSF48452">
    <property type="entry name" value="TPR-like"/>
    <property type="match status" value="1"/>
</dbReference>
<organism evidence="3 4">
    <name type="scientific">Nezara viridula</name>
    <name type="common">Southern green stink bug</name>
    <name type="synonym">Cimex viridulus</name>
    <dbReference type="NCBI Taxonomy" id="85310"/>
    <lineage>
        <taxon>Eukaryota</taxon>
        <taxon>Metazoa</taxon>
        <taxon>Ecdysozoa</taxon>
        <taxon>Arthropoda</taxon>
        <taxon>Hexapoda</taxon>
        <taxon>Insecta</taxon>
        <taxon>Pterygota</taxon>
        <taxon>Neoptera</taxon>
        <taxon>Paraneoptera</taxon>
        <taxon>Hemiptera</taxon>
        <taxon>Heteroptera</taxon>
        <taxon>Panheteroptera</taxon>
        <taxon>Pentatomomorpha</taxon>
        <taxon>Pentatomoidea</taxon>
        <taxon>Pentatomidae</taxon>
        <taxon>Pentatominae</taxon>
        <taxon>Nezara</taxon>
    </lineage>
</organism>
<dbReference type="AlphaFoldDB" id="A0A9P0H4T2"/>
<dbReference type="InterPro" id="IPR039740">
    <property type="entry name" value="CNOT10"/>
</dbReference>
<dbReference type="Gene3D" id="1.25.40.10">
    <property type="entry name" value="Tetratricopeptide repeat domain"/>
    <property type="match status" value="1"/>
</dbReference>
<dbReference type="EMBL" id="OV725079">
    <property type="protein sequence ID" value="CAH1394487.1"/>
    <property type="molecule type" value="Genomic_DNA"/>
</dbReference>
<evidence type="ECO:0000256" key="1">
    <source>
        <dbReference type="ARBA" id="ARBA00010080"/>
    </source>
</evidence>
<keyword evidence="2" id="KW-0963">Cytoplasm</keyword>
<dbReference type="GO" id="GO:0005634">
    <property type="term" value="C:nucleus"/>
    <property type="evidence" value="ECO:0007669"/>
    <property type="project" value="UniProtKB-SubCell"/>
</dbReference>
<dbReference type="GO" id="GO:0030014">
    <property type="term" value="C:CCR4-NOT complex"/>
    <property type="evidence" value="ECO:0007669"/>
    <property type="project" value="UniProtKB-UniRule"/>
</dbReference>
<protein>
    <recommendedName>
        <fullName evidence="2">CCR4-NOT transcription complex subunit 10</fullName>
    </recommendedName>
</protein>
<evidence type="ECO:0000313" key="3">
    <source>
        <dbReference type="EMBL" id="CAH1394487.1"/>
    </source>
</evidence>